<reference evidence="1 2" key="1">
    <citation type="journal article" date="2018" name="Appl. Microbiol. Biotechnol.">
        <title>Co-cultivation of the strictly anaerobic methanogen Methanosarcina barkeri with aerobic methanotrophs in an oxygen-limited membrane bioreactor.</title>
        <authorList>
            <person name="In 't Zandt M.H."/>
            <person name="van den Bosch T.J.M."/>
            <person name="Rijkers R."/>
            <person name="van Kessel M.A.H.J."/>
            <person name="Jetten M.S.M."/>
            <person name="Welte C.U."/>
        </authorList>
    </citation>
    <scope>NUCLEOTIDE SEQUENCE [LARGE SCALE GENOMIC DNA]</scope>
    <source>
        <strain evidence="1 2">DSM 17706</strain>
    </source>
</reference>
<comment type="caution">
    <text evidence="1">The sequence shown here is derived from an EMBL/GenBank/DDBJ whole genome shotgun (WGS) entry which is preliminary data.</text>
</comment>
<organism evidence="1 2">
    <name type="scientific">Methylosinus sporium</name>
    <dbReference type="NCBI Taxonomy" id="428"/>
    <lineage>
        <taxon>Bacteria</taxon>
        <taxon>Pseudomonadati</taxon>
        <taxon>Pseudomonadota</taxon>
        <taxon>Alphaproteobacteria</taxon>
        <taxon>Hyphomicrobiales</taxon>
        <taxon>Methylocystaceae</taxon>
        <taxon>Methylosinus</taxon>
    </lineage>
</organism>
<evidence type="ECO:0000313" key="2">
    <source>
        <dbReference type="Proteomes" id="UP000245137"/>
    </source>
</evidence>
<evidence type="ECO:0000313" key="1">
    <source>
        <dbReference type="EMBL" id="PWB94685.1"/>
    </source>
</evidence>
<gene>
    <name evidence="1" type="ORF">C5689_06370</name>
</gene>
<dbReference type="AlphaFoldDB" id="A0A2U1SSV4"/>
<accession>A0A2U1SSV4</accession>
<dbReference type="Proteomes" id="UP000245137">
    <property type="component" value="Unassembled WGS sequence"/>
</dbReference>
<proteinExistence type="predicted"/>
<dbReference type="EMBL" id="PUIV01000006">
    <property type="protein sequence ID" value="PWB94685.1"/>
    <property type="molecule type" value="Genomic_DNA"/>
</dbReference>
<name>A0A2U1SSV4_METSR</name>
<protein>
    <submittedName>
        <fullName evidence="1">Uncharacterized protein</fullName>
    </submittedName>
</protein>
<keyword evidence="2" id="KW-1185">Reference proteome</keyword>
<sequence>MRAPAFRFAGDGSRPHADFYGCRGGDGRKDCAQPFQFGGIFREELVALAFAARTLFFADNFLRAGHHRRFFVAAHNEVLSSS</sequence>